<sequence length="369" mass="42312">MGNMLSLRSSGKMHSSTTEPIRISIKCKQKSSKVLCQFSFTNITNGECYLLRYNTPLEGLRSSFLNLKNQKINDIPYQGILVKRLLPKKENYVLLKPNKPIQSPDIDLTKAYQFPHDGEYTLQYTRDLVYITKEKMESIKDDELPIWSRKFRPRLSSCRFTVVNADKFKKSRKKVKHAKIIDASRFEGCSDIPSEECLTPQFVNGNASQKAMTTALHKELCSSNGYPKVILSLNRNNFLYKLWFGITVTKSCRQVKRFYQASLNGLKSDTITYDFQGKRCKRDTVAYTKHGARKVHLCPAFDSLPAKSVSSGQDSKQQTLVHEFSHVYSNTRDHAYGSYDCQNLAKENPDYAMDNADTFGYYFCDVFNA</sequence>
<proteinExistence type="inferred from homology"/>
<dbReference type="SMART" id="SM01351">
    <property type="entry name" value="Aspzincin_M35"/>
    <property type="match status" value="1"/>
</dbReference>
<evidence type="ECO:0000313" key="9">
    <source>
        <dbReference type="EnsemblMetazoa" id="Aqu2.1.33112_001"/>
    </source>
</evidence>
<dbReference type="PANTHER" id="PTHR37016:SF3">
    <property type="entry name" value="NEUTRAL PROTEASE 2-RELATED"/>
    <property type="match status" value="1"/>
</dbReference>
<dbReference type="InterPro" id="IPR024079">
    <property type="entry name" value="MetalloPept_cat_dom_sf"/>
</dbReference>
<dbReference type="InParanoid" id="A0A1X7V0K6"/>
<dbReference type="OrthoDB" id="412874at2759"/>
<dbReference type="PANTHER" id="PTHR37016">
    <property type="match status" value="1"/>
</dbReference>
<dbReference type="AlphaFoldDB" id="A0A1X7V0K6"/>
<keyword evidence="5" id="KW-0378">Hydrolase</keyword>
<reference evidence="9" key="2">
    <citation type="submission" date="2017-05" db="UniProtKB">
        <authorList>
            <consortium name="EnsemblMetazoa"/>
        </authorList>
    </citation>
    <scope>IDENTIFICATION</scope>
</reference>
<dbReference type="Gene3D" id="3.40.390.10">
    <property type="entry name" value="Collagenase (Catalytic Domain)"/>
    <property type="match status" value="1"/>
</dbReference>
<dbReference type="InterPro" id="IPR050414">
    <property type="entry name" value="Fungal_M35_metalloproteases"/>
</dbReference>
<evidence type="ECO:0000256" key="6">
    <source>
        <dbReference type="ARBA" id="ARBA00022833"/>
    </source>
</evidence>
<keyword evidence="7" id="KW-0482">Metalloprotease</keyword>
<dbReference type="Proteomes" id="UP000007879">
    <property type="component" value="Unassembled WGS sequence"/>
</dbReference>
<dbReference type="EnsemblMetazoa" id="XM_011405365.2">
    <property type="protein sequence ID" value="XP_011403667.2"/>
    <property type="gene ID" value="LOC105312595"/>
</dbReference>
<keyword evidence="10" id="KW-1185">Reference proteome</keyword>
<dbReference type="InterPro" id="IPR029463">
    <property type="entry name" value="Lys_MEP"/>
</dbReference>
<keyword evidence="6" id="KW-0862">Zinc</keyword>
<dbReference type="SUPFAM" id="SSF55486">
    <property type="entry name" value="Metalloproteases ('zincins'), catalytic domain"/>
    <property type="match status" value="1"/>
</dbReference>
<dbReference type="EnsemblMetazoa" id="Aqu2.1.33112_001">
    <property type="protein sequence ID" value="Aqu2.1.33112_001"/>
    <property type="gene ID" value="Aqu2.1.33112"/>
</dbReference>
<comment type="similarity">
    <text evidence="2">Belongs to the peptidase M35 family.</text>
</comment>
<dbReference type="GO" id="GO:0046872">
    <property type="term" value="F:metal ion binding"/>
    <property type="evidence" value="ECO:0007669"/>
    <property type="project" value="UniProtKB-KW"/>
</dbReference>
<evidence type="ECO:0000256" key="2">
    <source>
        <dbReference type="ARBA" id="ARBA00010279"/>
    </source>
</evidence>
<dbReference type="Gene3D" id="2.60.40.2970">
    <property type="match status" value="1"/>
</dbReference>
<keyword evidence="3" id="KW-0645">Protease</keyword>
<evidence type="ECO:0000259" key="8">
    <source>
        <dbReference type="SMART" id="SM01351"/>
    </source>
</evidence>
<dbReference type="GO" id="GO:0006508">
    <property type="term" value="P:proteolysis"/>
    <property type="evidence" value="ECO:0007669"/>
    <property type="project" value="UniProtKB-KW"/>
</dbReference>
<evidence type="ECO:0000313" key="10">
    <source>
        <dbReference type="Proteomes" id="UP000007879"/>
    </source>
</evidence>
<reference evidence="10" key="1">
    <citation type="journal article" date="2010" name="Nature">
        <title>The Amphimedon queenslandica genome and the evolution of animal complexity.</title>
        <authorList>
            <person name="Srivastava M."/>
            <person name="Simakov O."/>
            <person name="Chapman J."/>
            <person name="Fahey B."/>
            <person name="Gauthier M.E."/>
            <person name="Mitros T."/>
            <person name="Richards G.S."/>
            <person name="Conaco C."/>
            <person name="Dacre M."/>
            <person name="Hellsten U."/>
            <person name="Larroux C."/>
            <person name="Putnam N.H."/>
            <person name="Stanke M."/>
            <person name="Adamska M."/>
            <person name="Darling A."/>
            <person name="Degnan S.M."/>
            <person name="Oakley T.H."/>
            <person name="Plachetzki D.C."/>
            <person name="Zhai Y."/>
            <person name="Adamski M."/>
            <person name="Calcino A."/>
            <person name="Cummins S.F."/>
            <person name="Goodstein D.M."/>
            <person name="Harris C."/>
            <person name="Jackson D.J."/>
            <person name="Leys S.P."/>
            <person name="Shu S."/>
            <person name="Woodcroft B.J."/>
            <person name="Vervoort M."/>
            <person name="Kosik K.S."/>
            <person name="Manning G."/>
            <person name="Degnan B.M."/>
            <person name="Rokhsar D.S."/>
        </authorList>
    </citation>
    <scope>NUCLEOTIDE SEQUENCE [LARGE SCALE GENOMIC DNA]</scope>
</reference>
<name>A0A1X7V0K6_AMPQE</name>
<accession>A0A1X7V0K6</accession>
<evidence type="ECO:0000256" key="5">
    <source>
        <dbReference type="ARBA" id="ARBA00022801"/>
    </source>
</evidence>
<gene>
    <name evidence="9" type="primary">105312595</name>
</gene>
<keyword evidence="4" id="KW-0479">Metal-binding</keyword>
<evidence type="ECO:0000256" key="3">
    <source>
        <dbReference type="ARBA" id="ARBA00022670"/>
    </source>
</evidence>
<dbReference type="GO" id="GO:0004222">
    <property type="term" value="F:metalloendopeptidase activity"/>
    <property type="evidence" value="ECO:0007669"/>
    <property type="project" value="InterPro"/>
</dbReference>
<evidence type="ECO:0000256" key="7">
    <source>
        <dbReference type="ARBA" id="ARBA00023049"/>
    </source>
</evidence>
<evidence type="ECO:0000256" key="4">
    <source>
        <dbReference type="ARBA" id="ARBA00022723"/>
    </source>
</evidence>
<evidence type="ECO:0000256" key="1">
    <source>
        <dbReference type="ARBA" id="ARBA00001947"/>
    </source>
</evidence>
<dbReference type="Pfam" id="PF14521">
    <property type="entry name" value="Aspzincin_M35"/>
    <property type="match status" value="1"/>
</dbReference>
<feature type="domain" description="Lysine-specific metallo-endopeptidase" evidence="8">
    <location>
        <begin position="231"/>
        <end position="364"/>
    </location>
</feature>
<organism evidence="9">
    <name type="scientific">Amphimedon queenslandica</name>
    <name type="common">Sponge</name>
    <dbReference type="NCBI Taxonomy" id="400682"/>
    <lineage>
        <taxon>Eukaryota</taxon>
        <taxon>Metazoa</taxon>
        <taxon>Porifera</taxon>
        <taxon>Demospongiae</taxon>
        <taxon>Heteroscleromorpha</taxon>
        <taxon>Haplosclerida</taxon>
        <taxon>Niphatidae</taxon>
        <taxon>Amphimedon</taxon>
    </lineage>
</organism>
<comment type="cofactor">
    <cofactor evidence="1">
        <name>Zn(2+)</name>
        <dbReference type="ChEBI" id="CHEBI:29105"/>
    </cofactor>
</comment>
<dbReference type="KEGG" id="aqu:105312595"/>
<protein>
    <recommendedName>
        <fullName evidence="8">Lysine-specific metallo-endopeptidase domain-containing protein</fullName>
    </recommendedName>
</protein>